<evidence type="ECO:0000256" key="1">
    <source>
        <dbReference type="SAM" id="MobiDB-lite"/>
    </source>
</evidence>
<comment type="caution">
    <text evidence="2">The sequence shown here is derived from an EMBL/GenBank/DDBJ whole genome shotgun (WGS) entry which is preliminary data.</text>
</comment>
<evidence type="ECO:0000313" key="3">
    <source>
        <dbReference type="Proteomes" id="UP001281003"/>
    </source>
</evidence>
<keyword evidence="3" id="KW-1185">Reference proteome</keyword>
<sequence>MPEITSYSSFSDRASALMPQMKLDKDDIAFDALRSMPIPELKEDFTNYEYWHHAVWFHLEFYGLRPIVTHLRMYFPHGLCANYFDNEEQYQLFLRHKLHAYSIVYSKAANVIEKGPLWPKHYAKLNFCPDQLMDVILGMKDSVIPVPSPAYEGYVGPQYLKANSGGNSNNTSNNKSKNKSKNKRK</sequence>
<name>A0AAE0U2E0_SORBR</name>
<dbReference type="Proteomes" id="UP001281003">
    <property type="component" value="Unassembled WGS sequence"/>
</dbReference>
<accession>A0AAE0U2E0</accession>
<reference evidence="2" key="2">
    <citation type="submission" date="2023-07" db="EMBL/GenBank/DDBJ databases">
        <authorList>
            <consortium name="Lawrence Berkeley National Laboratory"/>
            <person name="Haridas S."/>
            <person name="Hensen N."/>
            <person name="Bonometti L."/>
            <person name="Westerberg I."/>
            <person name="Brannstrom I.O."/>
            <person name="Guillou S."/>
            <person name="Cros-Aarteil S."/>
            <person name="Calhoun S."/>
            <person name="Kuo A."/>
            <person name="Mondo S."/>
            <person name="Pangilinan J."/>
            <person name="Riley R."/>
            <person name="LaButti K."/>
            <person name="Andreopoulos B."/>
            <person name="Lipzen A."/>
            <person name="Chen C."/>
            <person name="Yanf M."/>
            <person name="Daum C."/>
            <person name="Ng V."/>
            <person name="Clum A."/>
            <person name="Steindorff A."/>
            <person name="Ohm R."/>
            <person name="Martin F."/>
            <person name="Silar P."/>
            <person name="Natvig D."/>
            <person name="Lalanne C."/>
            <person name="Gautier V."/>
            <person name="Ament-velasquez S.L."/>
            <person name="Kruys A."/>
            <person name="Hutchinson M.I."/>
            <person name="Powell A.J."/>
            <person name="Barry K."/>
            <person name="Miller A.N."/>
            <person name="Grigoriev I.V."/>
            <person name="Debuchy R."/>
            <person name="Gladieux P."/>
            <person name="Thoren M.H."/>
            <person name="Johannesson H."/>
        </authorList>
    </citation>
    <scope>NUCLEOTIDE SEQUENCE</scope>
    <source>
        <strain evidence="2">FGSC 1904</strain>
    </source>
</reference>
<feature type="compositionally biased region" description="Low complexity" evidence="1">
    <location>
        <begin position="163"/>
        <end position="175"/>
    </location>
</feature>
<evidence type="ECO:0000313" key="2">
    <source>
        <dbReference type="EMBL" id="KAK3388387.1"/>
    </source>
</evidence>
<protein>
    <submittedName>
        <fullName evidence="2">Uncharacterized protein</fullName>
    </submittedName>
</protein>
<feature type="compositionally biased region" description="Basic residues" evidence="1">
    <location>
        <begin position="176"/>
        <end position="185"/>
    </location>
</feature>
<organism evidence="2 3">
    <name type="scientific">Sordaria brevicollis</name>
    <dbReference type="NCBI Taxonomy" id="83679"/>
    <lineage>
        <taxon>Eukaryota</taxon>
        <taxon>Fungi</taxon>
        <taxon>Dikarya</taxon>
        <taxon>Ascomycota</taxon>
        <taxon>Pezizomycotina</taxon>
        <taxon>Sordariomycetes</taxon>
        <taxon>Sordariomycetidae</taxon>
        <taxon>Sordariales</taxon>
        <taxon>Sordariaceae</taxon>
        <taxon>Sordaria</taxon>
    </lineage>
</organism>
<dbReference type="AlphaFoldDB" id="A0AAE0U2E0"/>
<gene>
    <name evidence="2" type="ORF">B0T20DRAFT_484501</name>
</gene>
<dbReference type="EMBL" id="JAUTDP010000016">
    <property type="protein sequence ID" value="KAK3388387.1"/>
    <property type="molecule type" value="Genomic_DNA"/>
</dbReference>
<proteinExistence type="predicted"/>
<feature type="region of interest" description="Disordered" evidence="1">
    <location>
        <begin position="162"/>
        <end position="185"/>
    </location>
</feature>
<reference evidence="2" key="1">
    <citation type="journal article" date="2023" name="Mol. Phylogenet. Evol.">
        <title>Genome-scale phylogeny and comparative genomics of the fungal order Sordariales.</title>
        <authorList>
            <person name="Hensen N."/>
            <person name="Bonometti L."/>
            <person name="Westerberg I."/>
            <person name="Brannstrom I.O."/>
            <person name="Guillou S."/>
            <person name="Cros-Aarteil S."/>
            <person name="Calhoun S."/>
            <person name="Haridas S."/>
            <person name="Kuo A."/>
            <person name="Mondo S."/>
            <person name="Pangilinan J."/>
            <person name="Riley R."/>
            <person name="LaButti K."/>
            <person name="Andreopoulos B."/>
            <person name="Lipzen A."/>
            <person name="Chen C."/>
            <person name="Yan M."/>
            <person name="Daum C."/>
            <person name="Ng V."/>
            <person name="Clum A."/>
            <person name="Steindorff A."/>
            <person name="Ohm R.A."/>
            <person name="Martin F."/>
            <person name="Silar P."/>
            <person name="Natvig D.O."/>
            <person name="Lalanne C."/>
            <person name="Gautier V."/>
            <person name="Ament-Velasquez S.L."/>
            <person name="Kruys A."/>
            <person name="Hutchinson M.I."/>
            <person name="Powell A.J."/>
            <person name="Barry K."/>
            <person name="Miller A.N."/>
            <person name="Grigoriev I.V."/>
            <person name="Debuchy R."/>
            <person name="Gladieux P."/>
            <person name="Hiltunen Thoren M."/>
            <person name="Johannesson H."/>
        </authorList>
    </citation>
    <scope>NUCLEOTIDE SEQUENCE</scope>
    <source>
        <strain evidence="2">FGSC 1904</strain>
    </source>
</reference>